<name>Q1QQ05_NITHX</name>
<gene>
    <name evidence="1" type="ordered locus">Nham_0816</name>
</gene>
<dbReference type="Proteomes" id="UP000001953">
    <property type="component" value="Chromosome"/>
</dbReference>
<dbReference type="STRING" id="323097.Nham_0816"/>
<evidence type="ECO:0000313" key="2">
    <source>
        <dbReference type="Proteomes" id="UP000001953"/>
    </source>
</evidence>
<protein>
    <submittedName>
        <fullName evidence="1">Uncharacterized protein</fullName>
    </submittedName>
</protein>
<accession>Q1QQ05</accession>
<evidence type="ECO:0000313" key="1">
    <source>
        <dbReference type="EMBL" id="ABE61692.1"/>
    </source>
</evidence>
<organism evidence="1 2">
    <name type="scientific">Nitrobacter hamburgensis (strain DSM 10229 / NCIMB 13809 / X14)</name>
    <dbReference type="NCBI Taxonomy" id="323097"/>
    <lineage>
        <taxon>Bacteria</taxon>
        <taxon>Pseudomonadati</taxon>
        <taxon>Pseudomonadota</taxon>
        <taxon>Alphaproteobacteria</taxon>
        <taxon>Hyphomicrobiales</taxon>
        <taxon>Nitrobacteraceae</taxon>
        <taxon>Nitrobacter</taxon>
    </lineage>
</organism>
<dbReference type="KEGG" id="nha:Nham_0816"/>
<keyword evidence="2" id="KW-1185">Reference proteome</keyword>
<reference evidence="1 2" key="1">
    <citation type="submission" date="2006-03" db="EMBL/GenBank/DDBJ databases">
        <title>Complete sequence of chromosome of Nitrobacter hamburgensis X14.</title>
        <authorList>
            <consortium name="US DOE Joint Genome Institute"/>
            <person name="Copeland A."/>
            <person name="Lucas S."/>
            <person name="Lapidus A."/>
            <person name="Barry K."/>
            <person name="Detter J.C."/>
            <person name="Glavina del Rio T."/>
            <person name="Hammon N."/>
            <person name="Israni S."/>
            <person name="Dalin E."/>
            <person name="Tice H."/>
            <person name="Pitluck S."/>
            <person name="Chain P."/>
            <person name="Malfatti S."/>
            <person name="Shin M."/>
            <person name="Vergez L."/>
            <person name="Schmutz J."/>
            <person name="Larimer F."/>
            <person name="Land M."/>
            <person name="Hauser L."/>
            <person name="Kyrpides N."/>
            <person name="Ivanova N."/>
            <person name="Ward B."/>
            <person name="Arp D."/>
            <person name="Klotz M."/>
            <person name="Stein L."/>
            <person name="O'Mullan G."/>
            <person name="Starkenburg S."/>
            <person name="Sayavedra L."/>
            <person name="Poret-Peterson A.T."/>
            <person name="Gentry M.E."/>
            <person name="Bruce D."/>
            <person name="Richardson P."/>
        </authorList>
    </citation>
    <scope>NUCLEOTIDE SEQUENCE [LARGE SCALE GENOMIC DNA]</scope>
    <source>
        <strain evidence="2">DSM 10229 / NCIMB 13809 / X14</strain>
    </source>
</reference>
<dbReference type="HOGENOM" id="CLU_2451609_0_0_5"/>
<dbReference type="AlphaFoldDB" id="Q1QQ05"/>
<sequence length="89" mass="9418">MPRAITTVRDPKSFQLIAMMTCAASKRANAGFPGERPSDLALCAAMLDARCSRLAGADVEDDLGAYGGRFASADDSTDCARRSSGLPYR</sequence>
<dbReference type="EMBL" id="CP000319">
    <property type="protein sequence ID" value="ABE61692.1"/>
    <property type="molecule type" value="Genomic_DNA"/>
</dbReference>
<proteinExistence type="predicted"/>